<feature type="region of interest" description="Disordered" evidence="1">
    <location>
        <begin position="43"/>
        <end position="69"/>
    </location>
</feature>
<dbReference type="Proteomes" id="UP000712600">
    <property type="component" value="Unassembled WGS sequence"/>
</dbReference>
<accession>A0A8S9QPB3</accession>
<name>A0A8S9QPB3_BRACR</name>
<evidence type="ECO:0000313" key="3">
    <source>
        <dbReference type="Proteomes" id="UP000712600"/>
    </source>
</evidence>
<evidence type="ECO:0000256" key="1">
    <source>
        <dbReference type="SAM" id="MobiDB-lite"/>
    </source>
</evidence>
<reference evidence="2" key="1">
    <citation type="submission" date="2019-12" db="EMBL/GenBank/DDBJ databases">
        <title>Genome sequencing and annotation of Brassica cretica.</title>
        <authorList>
            <person name="Studholme D.J."/>
            <person name="Sarris P."/>
        </authorList>
    </citation>
    <scope>NUCLEOTIDE SEQUENCE</scope>
    <source>
        <strain evidence="2">PFS-109/04</strain>
        <tissue evidence="2">Leaf</tissue>
    </source>
</reference>
<proteinExistence type="predicted"/>
<gene>
    <name evidence="2" type="ORF">F2Q69_00013937</name>
</gene>
<protein>
    <submittedName>
        <fullName evidence="2">Uncharacterized protein</fullName>
    </submittedName>
</protein>
<evidence type="ECO:0000313" key="2">
    <source>
        <dbReference type="EMBL" id="KAF3554654.1"/>
    </source>
</evidence>
<feature type="compositionally biased region" description="Basic and acidic residues" evidence="1">
    <location>
        <begin position="60"/>
        <end position="69"/>
    </location>
</feature>
<organism evidence="2 3">
    <name type="scientific">Brassica cretica</name>
    <name type="common">Mustard</name>
    <dbReference type="NCBI Taxonomy" id="69181"/>
    <lineage>
        <taxon>Eukaryota</taxon>
        <taxon>Viridiplantae</taxon>
        <taxon>Streptophyta</taxon>
        <taxon>Embryophyta</taxon>
        <taxon>Tracheophyta</taxon>
        <taxon>Spermatophyta</taxon>
        <taxon>Magnoliopsida</taxon>
        <taxon>eudicotyledons</taxon>
        <taxon>Gunneridae</taxon>
        <taxon>Pentapetalae</taxon>
        <taxon>rosids</taxon>
        <taxon>malvids</taxon>
        <taxon>Brassicales</taxon>
        <taxon>Brassicaceae</taxon>
        <taxon>Brassiceae</taxon>
        <taxon>Brassica</taxon>
    </lineage>
</organism>
<dbReference type="AlphaFoldDB" id="A0A8S9QPB3"/>
<dbReference type="EMBL" id="QGKX02000996">
    <property type="protein sequence ID" value="KAF3554654.1"/>
    <property type="molecule type" value="Genomic_DNA"/>
</dbReference>
<sequence length="69" mass="7714">MVSIPNGLSHAYEFVDEPGFVRRVEEAVETGYIVSKEDTRTLADDVQQPITESKVATENGEERMTQPES</sequence>
<comment type="caution">
    <text evidence="2">The sequence shown here is derived from an EMBL/GenBank/DDBJ whole genome shotgun (WGS) entry which is preliminary data.</text>
</comment>